<accession>A0A132NQM7</accession>
<feature type="compositionally biased region" description="Polar residues" evidence="1">
    <location>
        <begin position="105"/>
        <end position="124"/>
    </location>
</feature>
<gene>
    <name evidence="2" type="ORF">QR46_3662</name>
</gene>
<reference evidence="2 3" key="1">
    <citation type="journal article" date="2015" name="Mol. Biochem. Parasitol.">
        <title>Identification of polymorphic genes for use in assemblage B genotyping assays through comparative genomics of multiple assemblage B Giardia duodenalis isolates.</title>
        <authorList>
            <person name="Wielinga C."/>
            <person name="Thompson R.C."/>
            <person name="Monis P."/>
            <person name="Ryan U."/>
        </authorList>
    </citation>
    <scope>NUCLEOTIDE SEQUENCE [LARGE SCALE GENOMIC DNA]</scope>
    <source>
        <strain evidence="2 3">BAH15c1</strain>
    </source>
</reference>
<name>A0A132NQM7_GIAIN</name>
<sequence>MPKLPIAADTINIIKKLEHEEMRRQLLEMVKLSSEPKNLPPIDEVIPALQALTSDTFASQTSVHMLSGILSSIYDIPSQDIAEMMAQHRDRLGSPRDDPVRVRVQLSSKDTNDTAKPQDSSEARSGSHLKHHEVKGPDISEKVPQQLVLEKKHRHSKGAVFNETDEATQTKGKTRRRTRIKLELNNDAPTSGTEPSLKRKHVSKKQAKLETLQSVSHLVVLFNVPTKGDATAVPYLYIPNLWLGGQQSISYESFLSLDKLVSRSEFLSTFGLLTGGHSTDGQSPVLPLVKRTSSVLPPEQPKNDIDMRASLASLLSTSSEYRANGMISALSGKPRSAGQPPASIAAAVSSPTQVKKDPVPHLLTQLLLAANGIPLTVNPESSTESLASSSEFTLMKEALEFSLYYQNASFFEGAISDSSQRLNNALEWASVLSQTVESSTNAEIQSLLSSLAVHTQLPMHDNRRKSPFSHIYISLSLKCWLNIQQPSSPSRPLSSLQRIIIAKLKLPNPLPAAHNLDSDSRLLFFSKRVVSQALLNLYYNSSSTVVAHGQPCTQLTKYLLPMGIPPVRLVLVEKSLCGPLFDPYERYSLISVHHPELQFLVAPPRYLEQPTFMQSPGICTPPLGPARSAPRLTLEIEQTTGSTNLVLDEAIDPGTCIMDIVGCYLPIEEAHRILCHMIERGLHSNHSYADVWNEVVRYCSHCIYLEELRIIIDMNRCSSLSVYVQFDKSNNEQETANCELGLCYSLDYVTCRLYSTVSIVPGTSIRLPSKYQWLDKEPSTAIAGCTVEDMRKLLAVHIKGCESFIADPLDNILAVPAYDPFVGGYSLLSYPGPYLSLVKEIIAVMMSVSYREASKFASADHQTLLEACRIGLRNPGPGYTDTLPKSAQARVTLQRNIELAQRLVLSIMAETENLNLFFALDRDNLLDKQSIDTDILVPVIAQRLKGCYLYSHRCRHVMNDTPPTPGSSSAVFLKQAMDNKANAVKRIGTEYNHFLLLYRLAFAVQAMEDLFSHPLITAELFLQVDSQSPIFGYMELESEVPQEQLPNQNETKPACLVVSSSQKKEEMTAQVTTELRVDTYVAPTRTNLKFDEPTEQESKSSSPRPMYDKDISECQSFYIQEPYATSSTPYIDLNSVRLVSTLDYLLGEPLPDKSLAAMITEDEMRRGLSNALGYGY</sequence>
<dbReference type="EMBL" id="JXTI01000121">
    <property type="protein sequence ID" value="KWX12361.1"/>
    <property type="molecule type" value="Genomic_DNA"/>
</dbReference>
<dbReference type="Proteomes" id="UP000070089">
    <property type="component" value="Unassembled WGS sequence"/>
</dbReference>
<evidence type="ECO:0000256" key="1">
    <source>
        <dbReference type="SAM" id="MobiDB-lite"/>
    </source>
</evidence>
<dbReference type="OrthoDB" id="10256720at2759"/>
<comment type="caution">
    <text evidence="2">The sequence shown here is derived from an EMBL/GenBank/DDBJ whole genome shotgun (WGS) entry which is preliminary data.</text>
</comment>
<dbReference type="AlphaFoldDB" id="A0A132NQM7"/>
<feature type="region of interest" description="Disordered" evidence="1">
    <location>
        <begin position="105"/>
        <end position="201"/>
    </location>
</feature>
<proteinExistence type="predicted"/>
<evidence type="ECO:0000313" key="2">
    <source>
        <dbReference type="EMBL" id="KWX12361.1"/>
    </source>
</evidence>
<protein>
    <submittedName>
        <fullName evidence="2">Uncharacterized protein</fullName>
    </submittedName>
</protein>
<dbReference type="VEuPathDB" id="GiardiaDB:QR46_3662"/>
<evidence type="ECO:0000313" key="3">
    <source>
        <dbReference type="Proteomes" id="UP000070089"/>
    </source>
</evidence>
<organism evidence="2 3">
    <name type="scientific">Giardia duodenalis assemblage B</name>
    <dbReference type="NCBI Taxonomy" id="1394984"/>
    <lineage>
        <taxon>Eukaryota</taxon>
        <taxon>Metamonada</taxon>
        <taxon>Diplomonadida</taxon>
        <taxon>Hexamitidae</taxon>
        <taxon>Giardiinae</taxon>
        <taxon>Giardia</taxon>
    </lineage>
</organism>